<dbReference type="Ensembl" id="ENSCABT00000029105.1">
    <property type="protein sequence ID" value="ENSCABP00000026575.1"/>
    <property type="gene ID" value="ENSCABG00000019513.1"/>
</dbReference>
<dbReference type="PANTHER" id="PTHR37984:SF15">
    <property type="entry name" value="INTEGRASE CATALYTIC DOMAIN-CONTAINING PROTEIN"/>
    <property type="match status" value="1"/>
</dbReference>
<reference evidence="3" key="1">
    <citation type="submission" date="2025-08" db="UniProtKB">
        <authorList>
            <consortium name="Ensembl"/>
        </authorList>
    </citation>
    <scope>IDENTIFICATION</scope>
</reference>
<reference evidence="3" key="2">
    <citation type="submission" date="2025-09" db="UniProtKB">
        <authorList>
            <consortium name="Ensembl"/>
        </authorList>
    </citation>
    <scope>IDENTIFICATION</scope>
</reference>
<dbReference type="InterPro" id="IPR041588">
    <property type="entry name" value="Integrase_H2C2"/>
</dbReference>
<dbReference type="InterPro" id="IPR012337">
    <property type="entry name" value="RNaseH-like_sf"/>
</dbReference>
<dbReference type="PANTHER" id="PTHR37984">
    <property type="entry name" value="PROTEIN CBG26694"/>
    <property type="match status" value="1"/>
</dbReference>
<name>A0A8C0J3Q8_CHEAB</name>
<dbReference type="Gene3D" id="3.30.420.10">
    <property type="entry name" value="Ribonuclease H-like superfamily/Ribonuclease H"/>
    <property type="match status" value="1"/>
</dbReference>
<dbReference type="GO" id="GO:0003676">
    <property type="term" value="F:nucleic acid binding"/>
    <property type="evidence" value="ECO:0007669"/>
    <property type="project" value="InterPro"/>
</dbReference>
<keyword evidence="4" id="KW-1185">Reference proteome</keyword>
<proteinExistence type="predicted"/>
<dbReference type="InterPro" id="IPR050951">
    <property type="entry name" value="Retrovirus_Pol_polyprotein"/>
</dbReference>
<dbReference type="Proteomes" id="UP000694404">
    <property type="component" value="Unplaced"/>
</dbReference>
<dbReference type="Pfam" id="PF17921">
    <property type="entry name" value="Integrase_H2C2"/>
    <property type="match status" value="1"/>
</dbReference>
<dbReference type="Gene3D" id="1.10.340.70">
    <property type="match status" value="1"/>
</dbReference>
<protein>
    <recommendedName>
        <fullName evidence="1">Gypsy retrotransposon integrase-like protein 1</fullName>
    </recommendedName>
</protein>
<evidence type="ECO:0000313" key="3">
    <source>
        <dbReference type="Ensembl" id="ENSCABP00000026575.1"/>
    </source>
</evidence>
<feature type="domain" description="Integrase zinc-binding" evidence="2">
    <location>
        <begin position="64"/>
        <end position="105"/>
    </location>
</feature>
<accession>A0A8C0J3Q8</accession>
<evidence type="ECO:0000313" key="4">
    <source>
        <dbReference type="Proteomes" id="UP000694404"/>
    </source>
</evidence>
<dbReference type="GeneTree" id="ENSGT01010000227765"/>
<dbReference type="InterPro" id="IPR036397">
    <property type="entry name" value="RNaseH_sf"/>
</dbReference>
<dbReference type="AlphaFoldDB" id="A0A8C0J3Q8"/>
<evidence type="ECO:0000256" key="1">
    <source>
        <dbReference type="ARBA" id="ARBA00039658"/>
    </source>
</evidence>
<evidence type="ECO:0000259" key="2">
    <source>
        <dbReference type="Pfam" id="PF17921"/>
    </source>
</evidence>
<dbReference type="SUPFAM" id="SSF53098">
    <property type="entry name" value="Ribonuclease H-like"/>
    <property type="match status" value="1"/>
</dbReference>
<sequence>KALAKATSIMEDYLTAEGEQKAGSKWGNVRERNPTPAQGRARAIMTYSIGWSRNHKTKEDLLPWAGHMGREKTLQQVTQRFFCLGIHQEVRDYCTLCPECQKASPKGVPKAPLVPLPMIEMPFECIGLDLVGPLEKSSSSHKYILVVVNYATWYPEVVPLQTAMTSVIANEHVLYSVKHTLEAFVELIFILITMFLCQSTAL</sequence>
<organism evidence="3 4">
    <name type="scientific">Chelonoidis abingdonii</name>
    <name type="common">Abingdon island giant tortoise</name>
    <name type="synonym">Testudo abingdonii</name>
    <dbReference type="NCBI Taxonomy" id="106734"/>
    <lineage>
        <taxon>Eukaryota</taxon>
        <taxon>Metazoa</taxon>
        <taxon>Chordata</taxon>
        <taxon>Craniata</taxon>
        <taxon>Vertebrata</taxon>
        <taxon>Euteleostomi</taxon>
        <taxon>Archelosauria</taxon>
        <taxon>Testudinata</taxon>
        <taxon>Testudines</taxon>
        <taxon>Cryptodira</taxon>
        <taxon>Durocryptodira</taxon>
        <taxon>Testudinoidea</taxon>
        <taxon>Testudinidae</taxon>
        <taxon>Chelonoidis</taxon>
    </lineage>
</organism>